<evidence type="ECO:0000313" key="12">
    <source>
        <dbReference type="Proteomes" id="UP001600941"/>
    </source>
</evidence>
<dbReference type="RefSeq" id="WP_033139367.1">
    <property type="nucleotide sequence ID" value="NZ_AP031413.1"/>
</dbReference>
<evidence type="ECO:0000256" key="6">
    <source>
        <dbReference type="ARBA" id="ARBA00022692"/>
    </source>
</evidence>
<accession>A0ABQ0BQ27</accession>
<keyword evidence="12" id="KW-1185">Reference proteome</keyword>
<dbReference type="Pfam" id="PF01554">
    <property type="entry name" value="MatE"/>
    <property type="match status" value="2"/>
</dbReference>
<dbReference type="CDD" id="cd13143">
    <property type="entry name" value="MATE_MepA_like"/>
    <property type="match status" value="1"/>
</dbReference>
<evidence type="ECO:0000256" key="7">
    <source>
        <dbReference type="ARBA" id="ARBA00022989"/>
    </source>
</evidence>
<feature type="transmembrane region" description="Helical" evidence="10">
    <location>
        <begin position="163"/>
        <end position="184"/>
    </location>
</feature>
<dbReference type="InterPro" id="IPR051327">
    <property type="entry name" value="MATE_MepA_subfamily"/>
</dbReference>
<organism evidence="11 12">
    <name type="scientific">Blautia parvula</name>
    <dbReference type="NCBI Taxonomy" id="2877527"/>
    <lineage>
        <taxon>Bacteria</taxon>
        <taxon>Bacillati</taxon>
        <taxon>Bacillota</taxon>
        <taxon>Clostridia</taxon>
        <taxon>Lachnospirales</taxon>
        <taxon>Lachnospiraceae</taxon>
        <taxon>Blautia</taxon>
    </lineage>
</organism>
<feature type="transmembrane region" description="Helical" evidence="10">
    <location>
        <begin position="91"/>
        <end position="113"/>
    </location>
</feature>
<feature type="transmembrane region" description="Helical" evidence="10">
    <location>
        <begin position="317"/>
        <end position="336"/>
    </location>
</feature>
<feature type="transmembrane region" description="Helical" evidence="10">
    <location>
        <begin position="415"/>
        <end position="434"/>
    </location>
</feature>
<dbReference type="InterPro" id="IPR045070">
    <property type="entry name" value="MATE_MepA-like"/>
</dbReference>
<gene>
    <name evidence="11" type="ORF">K340107D12_14590</name>
</gene>
<dbReference type="EMBL" id="BAABZQ010000001">
    <property type="protein sequence ID" value="GAA6498643.1"/>
    <property type="molecule type" value="Genomic_DNA"/>
</dbReference>
<evidence type="ECO:0000256" key="8">
    <source>
        <dbReference type="ARBA" id="ARBA00023136"/>
    </source>
</evidence>
<reference evidence="11 12" key="1">
    <citation type="submission" date="2024-04" db="EMBL/GenBank/DDBJ databases">
        <title>Defined microbial consortia suppress multidrug-resistant proinflammatory Enterobacteriaceae via ecological control.</title>
        <authorList>
            <person name="Furuichi M."/>
            <person name="Kawaguchi T."/>
            <person name="Pust M."/>
            <person name="Yasuma K."/>
            <person name="Plichta D."/>
            <person name="Hasegawa N."/>
            <person name="Ohya T."/>
            <person name="Bhattarai S."/>
            <person name="Sasajima S."/>
            <person name="Aoto Y."/>
            <person name="Tuganbaev T."/>
            <person name="Yaginuma M."/>
            <person name="Ueda M."/>
            <person name="Okahashi N."/>
            <person name="Amafuji K."/>
            <person name="Kiridooshi Y."/>
            <person name="Sugita K."/>
            <person name="Strazar M."/>
            <person name="Skelly A."/>
            <person name="Suda W."/>
            <person name="Hattori M."/>
            <person name="Nakamoto N."/>
            <person name="Caballero S."/>
            <person name="Norman J."/>
            <person name="Olle B."/>
            <person name="Tanoue T."/>
            <person name="Arita M."/>
            <person name="Bucci V."/>
            <person name="Atarashi K."/>
            <person name="Xavier R."/>
            <person name="Honda K."/>
        </authorList>
    </citation>
    <scope>NUCLEOTIDE SEQUENCE [LARGE SCALE GENOMIC DNA]</scope>
    <source>
        <strain evidence="12">k34-0107-D12</strain>
    </source>
</reference>
<proteinExistence type="inferred from homology"/>
<evidence type="ECO:0000313" key="11">
    <source>
        <dbReference type="EMBL" id="GAA6498643.1"/>
    </source>
</evidence>
<evidence type="ECO:0000256" key="9">
    <source>
        <dbReference type="ARBA" id="ARBA00023251"/>
    </source>
</evidence>
<evidence type="ECO:0000256" key="3">
    <source>
        <dbReference type="ARBA" id="ARBA00022106"/>
    </source>
</evidence>
<feature type="transmembrane region" description="Helical" evidence="10">
    <location>
        <begin position="14"/>
        <end position="34"/>
    </location>
</feature>
<keyword evidence="6 10" id="KW-0812">Transmembrane</keyword>
<comment type="similarity">
    <text evidence="2">Belongs to the multi antimicrobial extrusion (MATE) (TC 2.A.66.1) family. MepA subfamily.</text>
</comment>
<dbReference type="InterPro" id="IPR002528">
    <property type="entry name" value="MATE_fam"/>
</dbReference>
<sequence length="443" mass="47877">MAIQLSDHFDYKKLLKFVFPSIIMMVFTSIYGVVDGLFVSNFVGKTAFAAINLIMPVDMIFGGVGFMLGTGGSALVAKTLGEQKREKANRYFTMMVWITVISGAVLSIIGIAVMRPVAVWLGADGGMLPNCVLYGRIMMGFSISFMLQNALQGFLITAEKPNLGLAATVAAGVTNMALDALFIVGFKWGVAGAAIATGLSQCVGGLIPLIYFLRPNTSLLRLTRTKLEAVPIVKACANGASEMVSSVTSSVVGIFYNFQLLKYAGENGVAAYGVLMYVQFIFAAVFIGYSMGCAPVISYHYGADNHAELKNLFRKSIILMGAIGGGMVVAAQIFALPLSDIFVGYDMTLFKMTVHALRISTISFLIVGFNIFASSFFTALNNGGVSAAISFLRTFIFKLAAVLFLPVLLGLDGIWWADVTAEIFAFVISLFFLIRERKKYHYM</sequence>
<dbReference type="PANTHER" id="PTHR43823">
    <property type="entry name" value="SPORULATION PROTEIN YKVU"/>
    <property type="match status" value="1"/>
</dbReference>
<dbReference type="Proteomes" id="UP001600941">
    <property type="component" value="Unassembled WGS sequence"/>
</dbReference>
<keyword evidence="5" id="KW-1003">Cell membrane</keyword>
<feature type="transmembrane region" description="Helical" evidence="10">
    <location>
        <begin position="235"/>
        <end position="256"/>
    </location>
</feature>
<evidence type="ECO:0000256" key="2">
    <source>
        <dbReference type="ARBA" id="ARBA00008417"/>
    </source>
</evidence>
<feature type="transmembrane region" description="Helical" evidence="10">
    <location>
        <begin position="133"/>
        <end position="151"/>
    </location>
</feature>
<keyword evidence="7 10" id="KW-1133">Transmembrane helix</keyword>
<feature type="transmembrane region" description="Helical" evidence="10">
    <location>
        <begin position="356"/>
        <end position="379"/>
    </location>
</feature>
<comment type="caution">
    <text evidence="11">The sequence shown here is derived from an EMBL/GenBank/DDBJ whole genome shotgun (WGS) entry which is preliminary data.</text>
</comment>
<keyword evidence="8 10" id="KW-0472">Membrane</keyword>
<comment type="subcellular location">
    <subcellularLocation>
        <location evidence="1">Cell membrane</location>
        <topology evidence="1">Multi-pass membrane protein</topology>
    </subcellularLocation>
</comment>
<dbReference type="PANTHER" id="PTHR43823:SF3">
    <property type="entry name" value="MULTIDRUG EXPORT PROTEIN MEPA"/>
    <property type="match status" value="1"/>
</dbReference>
<evidence type="ECO:0000256" key="10">
    <source>
        <dbReference type="SAM" id="Phobius"/>
    </source>
</evidence>
<dbReference type="InterPro" id="IPR048279">
    <property type="entry name" value="MdtK-like"/>
</dbReference>
<name>A0ABQ0BQ27_9FIRM</name>
<evidence type="ECO:0000256" key="1">
    <source>
        <dbReference type="ARBA" id="ARBA00004651"/>
    </source>
</evidence>
<evidence type="ECO:0000256" key="5">
    <source>
        <dbReference type="ARBA" id="ARBA00022475"/>
    </source>
</evidence>
<feature type="transmembrane region" description="Helical" evidence="10">
    <location>
        <begin position="46"/>
        <end position="70"/>
    </location>
</feature>
<keyword evidence="9" id="KW-0046">Antibiotic resistance</keyword>
<feature type="transmembrane region" description="Helical" evidence="10">
    <location>
        <begin position="276"/>
        <end position="297"/>
    </location>
</feature>
<protein>
    <recommendedName>
        <fullName evidence="3">Multidrug export protein MepA</fullName>
    </recommendedName>
</protein>
<dbReference type="PIRSF" id="PIRSF006603">
    <property type="entry name" value="DinF"/>
    <property type="match status" value="1"/>
</dbReference>
<feature type="transmembrane region" description="Helical" evidence="10">
    <location>
        <begin position="190"/>
        <end position="214"/>
    </location>
</feature>
<feature type="transmembrane region" description="Helical" evidence="10">
    <location>
        <begin position="391"/>
        <end position="409"/>
    </location>
</feature>
<keyword evidence="4" id="KW-0813">Transport</keyword>
<evidence type="ECO:0000256" key="4">
    <source>
        <dbReference type="ARBA" id="ARBA00022448"/>
    </source>
</evidence>